<comment type="caution">
    <text evidence="2">The sequence shown here is derived from an EMBL/GenBank/DDBJ whole genome shotgun (WGS) entry which is preliminary data.</text>
</comment>
<sequence>MADEDRIDPLGAYRAIRPVREGSVFAKYRLRKKPKKKEEKSERKTSGAEEKTSEHRVDIEV</sequence>
<name>A0A7C4AIG2_9BACT</name>
<evidence type="ECO:0000313" key="2">
    <source>
        <dbReference type="EMBL" id="HGG98860.1"/>
    </source>
</evidence>
<organism evidence="2">
    <name type="scientific">Thermodesulfovibrio aggregans</name>
    <dbReference type="NCBI Taxonomy" id="86166"/>
    <lineage>
        <taxon>Bacteria</taxon>
        <taxon>Pseudomonadati</taxon>
        <taxon>Nitrospirota</taxon>
        <taxon>Thermodesulfovibrionia</taxon>
        <taxon>Thermodesulfovibrionales</taxon>
        <taxon>Thermodesulfovibrionaceae</taxon>
        <taxon>Thermodesulfovibrio</taxon>
    </lineage>
</organism>
<proteinExistence type="predicted"/>
<gene>
    <name evidence="2" type="ORF">ENV75_00145</name>
</gene>
<dbReference type="EMBL" id="DTHO01000001">
    <property type="protein sequence ID" value="HGG98860.1"/>
    <property type="molecule type" value="Genomic_DNA"/>
</dbReference>
<protein>
    <submittedName>
        <fullName evidence="2">Uncharacterized protein</fullName>
    </submittedName>
</protein>
<feature type="region of interest" description="Disordered" evidence="1">
    <location>
        <begin position="30"/>
        <end position="61"/>
    </location>
</feature>
<dbReference type="AlphaFoldDB" id="A0A7C4AIG2"/>
<evidence type="ECO:0000256" key="1">
    <source>
        <dbReference type="SAM" id="MobiDB-lite"/>
    </source>
</evidence>
<reference evidence="2" key="1">
    <citation type="journal article" date="2020" name="mSystems">
        <title>Genome- and Community-Level Interaction Insights into Carbon Utilization and Element Cycling Functions of Hydrothermarchaeota in Hydrothermal Sediment.</title>
        <authorList>
            <person name="Zhou Z."/>
            <person name="Liu Y."/>
            <person name="Xu W."/>
            <person name="Pan J."/>
            <person name="Luo Z.H."/>
            <person name="Li M."/>
        </authorList>
    </citation>
    <scope>NUCLEOTIDE SEQUENCE [LARGE SCALE GENOMIC DNA]</scope>
    <source>
        <strain evidence="2">SpSt-788</strain>
    </source>
</reference>
<feature type="compositionally biased region" description="Basic and acidic residues" evidence="1">
    <location>
        <begin position="36"/>
        <end position="61"/>
    </location>
</feature>
<accession>A0A7C4AIG2</accession>